<keyword evidence="2" id="KW-1185">Reference proteome</keyword>
<dbReference type="Pfam" id="PF00651">
    <property type="entry name" value="BTB"/>
    <property type="match status" value="1"/>
</dbReference>
<dbReference type="PANTHER" id="PTHR24413">
    <property type="entry name" value="SPECKLE-TYPE POZ PROTEIN"/>
    <property type="match status" value="1"/>
</dbReference>
<dbReference type="Proteomes" id="UP000886700">
    <property type="component" value="Unplaced"/>
</dbReference>
<dbReference type="SMART" id="SM00225">
    <property type="entry name" value="BTB"/>
    <property type="match status" value="1"/>
</dbReference>
<dbReference type="InterPro" id="IPR000210">
    <property type="entry name" value="BTB/POZ_dom"/>
</dbReference>
<reference evidence="3" key="1">
    <citation type="submission" date="2025-08" db="UniProtKB">
        <authorList>
            <consortium name="RefSeq"/>
        </authorList>
    </citation>
    <scope>IDENTIFICATION</scope>
    <source>
        <tissue evidence="3">Liver</tissue>
    </source>
</reference>
<accession>A0ABM2Y1L5</accession>
<dbReference type="GeneID" id="121142148"/>
<evidence type="ECO:0000259" key="1">
    <source>
        <dbReference type="PROSITE" id="PS50097"/>
    </source>
</evidence>
<evidence type="ECO:0000313" key="3">
    <source>
        <dbReference type="RefSeq" id="XP_040607408.1"/>
    </source>
</evidence>
<evidence type="ECO:0000313" key="2">
    <source>
        <dbReference type="Proteomes" id="UP000886700"/>
    </source>
</evidence>
<sequence length="215" mass="23887">MGIMFHDLFSISDLSMKPGIQVPICRMADELGKLWENSLFPDCCLVVAGQEFWAHKAILAACSPVFRAMLVHDMERSRTNRIEIHDLEPQVFKAMMGFIYTGKAPDLQAMADAMLAAAAKYGLEHLKVMSQRALGRDLSVENAAHTLFLAVLQSAEQLKTQALDFITAHGFEVSQTSSWKTMVASYPHLVTEAYSSLASAHHSLLEVPFKDLKQC</sequence>
<organism evidence="2 3">
    <name type="scientific">Mesocricetus auratus</name>
    <name type="common">Golden hamster</name>
    <dbReference type="NCBI Taxonomy" id="10036"/>
    <lineage>
        <taxon>Eukaryota</taxon>
        <taxon>Metazoa</taxon>
        <taxon>Chordata</taxon>
        <taxon>Craniata</taxon>
        <taxon>Vertebrata</taxon>
        <taxon>Euteleostomi</taxon>
        <taxon>Mammalia</taxon>
        <taxon>Eutheria</taxon>
        <taxon>Euarchontoglires</taxon>
        <taxon>Glires</taxon>
        <taxon>Rodentia</taxon>
        <taxon>Myomorpha</taxon>
        <taxon>Muroidea</taxon>
        <taxon>Cricetidae</taxon>
        <taxon>Cricetinae</taxon>
        <taxon>Mesocricetus</taxon>
    </lineage>
</organism>
<gene>
    <name evidence="3" type="primary">LOC121142148</name>
</gene>
<feature type="domain" description="BTB" evidence="1">
    <location>
        <begin position="41"/>
        <end position="103"/>
    </location>
</feature>
<dbReference type="Gene3D" id="3.30.710.10">
    <property type="entry name" value="Potassium Channel Kv1.1, Chain A"/>
    <property type="match status" value="1"/>
</dbReference>
<dbReference type="PROSITE" id="PS50097">
    <property type="entry name" value="BTB"/>
    <property type="match status" value="1"/>
</dbReference>
<protein>
    <submittedName>
        <fullName evidence="3">Speckle-type POZ protein-like</fullName>
    </submittedName>
</protein>
<proteinExistence type="predicted"/>
<dbReference type="RefSeq" id="XP_040607408.1">
    <property type="nucleotide sequence ID" value="XM_040751474.1"/>
</dbReference>
<dbReference type="Gene3D" id="6.20.250.50">
    <property type="match status" value="1"/>
</dbReference>
<name>A0ABM2Y1L5_MESAU</name>
<dbReference type="SUPFAM" id="SSF54695">
    <property type="entry name" value="POZ domain"/>
    <property type="match status" value="1"/>
</dbReference>
<dbReference type="InterPro" id="IPR011333">
    <property type="entry name" value="SKP1/BTB/POZ_sf"/>
</dbReference>
<dbReference type="Gene3D" id="6.10.250.3030">
    <property type="match status" value="1"/>
</dbReference>